<dbReference type="EMBL" id="KB467898">
    <property type="protein sequence ID" value="PCH36966.1"/>
    <property type="molecule type" value="Genomic_DNA"/>
</dbReference>
<reference evidence="1 2" key="1">
    <citation type="journal article" date="2012" name="Science">
        <title>The Paleozoic origin of enzymatic lignin decomposition reconstructed from 31 fungal genomes.</title>
        <authorList>
            <person name="Floudas D."/>
            <person name="Binder M."/>
            <person name="Riley R."/>
            <person name="Barry K."/>
            <person name="Blanchette R.A."/>
            <person name="Henrissat B."/>
            <person name="Martinez A.T."/>
            <person name="Otillar R."/>
            <person name="Spatafora J.W."/>
            <person name="Yadav J.S."/>
            <person name="Aerts A."/>
            <person name="Benoit I."/>
            <person name="Boyd A."/>
            <person name="Carlson A."/>
            <person name="Copeland A."/>
            <person name="Coutinho P.M."/>
            <person name="de Vries R.P."/>
            <person name="Ferreira P."/>
            <person name="Findley K."/>
            <person name="Foster B."/>
            <person name="Gaskell J."/>
            <person name="Glotzer D."/>
            <person name="Gorecki P."/>
            <person name="Heitman J."/>
            <person name="Hesse C."/>
            <person name="Hori C."/>
            <person name="Igarashi K."/>
            <person name="Jurgens J.A."/>
            <person name="Kallen N."/>
            <person name="Kersten P."/>
            <person name="Kohler A."/>
            <person name="Kuees U."/>
            <person name="Kumar T.K.A."/>
            <person name="Kuo A."/>
            <person name="LaButti K."/>
            <person name="Larrondo L.F."/>
            <person name="Lindquist E."/>
            <person name="Ling A."/>
            <person name="Lombard V."/>
            <person name="Lucas S."/>
            <person name="Lundell T."/>
            <person name="Martin R."/>
            <person name="McLaughlin D.J."/>
            <person name="Morgenstern I."/>
            <person name="Morin E."/>
            <person name="Murat C."/>
            <person name="Nagy L.G."/>
            <person name="Nolan M."/>
            <person name="Ohm R.A."/>
            <person name="Patyshakuliyeva A."/>
            <person name="Rokas A."/>
            <person name="Ruiz-Duenas F.J."/>
            <person name="Sabat G."/>
            <person name="Salamov A."/>
            <person name="Samejima M."/>
            <person name="Schmutz J."/>
            <person name="Slot J.C."/>
            <person name="St John F."/>
            <person name="Stenlid J."/>
            <person name="Sun H."/>
            <person name="Sun S."/>
            <person name="Syed K."/>
            <person name="Tsang A."/>
            <person name="Wiebenga A."/>
            <person name="Young D."/>
            <person name="Pisabarro A."/>
            <person name="Eastwood D.C."/>
            <person name="Martin F."/>
            <person name="Cullen D."/>
            <person name="Grigoriev I.V."/>
            <person name="Hibbett D.S."/>
        </authorList>
    </citation>
    <scope>NUCLEOTIDE SEQUENCE [LARGE SCALE GENOMIC DNA]</scope>
    <source>
        <strain evidence="1 2">MD-104</strain>
    </source>
</reference>
<gene>
    <name evidence="1" type="ORF">WOLCODRAFT_157658</name>
</gene>
<keyword evidence="2" id="KW-1185">Reference proteome</keyword>
<accession>A0A2H3J448</accession>
<organism evidence="1 2">
    <name type="scientific">Wolfiporia cocos (strain MD-104)</name>
    <name type="common">Brown rot fungus</name>
    <dbReference type="NCBI Taxonomy" id="742152"/>
    <lineage>
        <taxon>Eukaryota</taxon>
        <taxon>Fungi</taxon>
        <taxon>Dikarya</taxon>
        <taxon>Basidiomycota</taxon>
        <taxon>Agaricomycotina</taxon>
        <taxon>Agaricomycetes</taxon>
        <taxon>Polyporales</taxon>
        <taxon>Phaeolaceae</taxon>
        <taxon>Wolfiporia</taxon>
    </lineage>
</organism>
<sequence length="122" mass="12770">MDSELMLVSDVCGDVCVDADWDTETPDITICVSVVGLWVVDVVGTEYVTVSVEPFTVIVSTTVILLVTVSVGPQVVDEEDVPIPGCVNWGVVDAVSVEDELGELSAVAGEDGAKIEEVAEVS</sequence>
<name>A0A2H3J448_WOLCO</name>
<evidence type="ECO:0000313" key="1">
    <source>
        <dbReference type="EMBL" id="PCH36966.1"/>
    </source>
</evidence>
<protein>
    <submittedName>
        <fullName evidence="1">Uncharacterized protein</fullName>
    </submittedName>
</protein>
<evidence type="ECO:0000313" key="2">
    <source>
        <dbReference type="Proteomes" id="UP000218811"/>
    </source>
</evidence>
<proteinExistence type="predicted"/>
<dbReference type="Proteomes" id="UP000218811">
    <property type="component" value="Unassembled WGS sequence"/>
</dbReference>
<dbReference type="AlphaFoldDB" id="A0A2H3J448"/>